<protein>
    <submittedName>
        <fullName evidence="1">Uncharacterized protein</fullName>
    </submittedName>
</protein>
<proteinExistence type="predicted"/>
<name>A0ACD4CXD2_9HYPH</name>
<evidence type="ECO:0000313" key="1">
    <source>
        <dbReference type="EMBL" id="UXN58113.1"/>
    </source>
</evidence>
<accession>A0ACD4CXD2</accession>
<evidence type="ECO:0000313" key="2">
    <source>
        <dbReference type="Proteomes" id="UP001061991"/>
    </source>
</evidence>
<sequence length="258" mass="28747">MKNSTYILGAALCAVTVSLAMADSGAHPSPKFGGTSANTNLLLTAQAYLNTLPVEQKLYVFPSNTRLYEASENPSLIGESLSRYNKIYSEMYDFENPIRFPQITIILNGTFLAMNSEQRSSYLSKLSEQKRYKEIIRNLRSNANGCIAQKFQSRNMWASNGFIVMDTKRINKSDSGAIDRCLHAGLDYINGFPIKSEPFDYETLPEAAVRIPIMKAIHECAYLGLSDAFDNNIERSRGNVTARPSLLCVKDNISSNIK</sequence>
<dbReference type="Proteomes" id="UP001061991">
    <property type="component" value="Plasmid p_unnamed2"/>
</dbReference>
<keyword evidence="1" id="KW-0614">Plasmid</keyword>
<organism evidence="1 2">
    <name type="scientific">Phyllobacterium zundukense</name>
    <dbReference type="NCBI Taxonomy" id="1867719"/>
    <lineage>
        <taxon>Bacteria</taxon>
        <taxon>Pseudomonadati</taxon>
        <taxon>Pseudomonadota</taxon>
        <taxon>Alphaproteobacteria</taxon>
        <taxon>Hyphomicrobiales</taxon>
        <taxon>Phyllobacteriaceae</taxon>
        <taxon>Phyllobacterium</taxon>
    </lineage>
</organism>
<gene>
    <name evidence="1" type="ORF">N8E88_04615</name>
</gene>
<geneLocation type="plasmid" evidence="1 2">
    <name>p_unnamed2</name>
</geneLocation>
<dbReference type="EMBL" id="CP104971">
    <property type="protein sequence ID" value="UXN58113.1"/>
    <property type="molecule type" value="Genomic_DNA"/>
</dbReference>
<reference evidence="1" key="1">
    <citation type="submission" date="2022-09" db="EMBL/GenBank/DDBJ databases">
        <title>Interaction between co-microsymbionts with complementary sets of symbiotic genes in legume-rhizobium systems.</title>
        <authorList>
            <person name="Safronova V."/>
            <person name="Sazanova A."/>
            <person name="Afonin A."/>
            <person name="Chirak E."/>
        </authorList>
    </citation>
    <scope>NUCLEOTIDE SEQUENCE</scope>
    <source>
        <strain evidence="1">A18/3m</strain>
    </source>
</reference>
<keyword evidence="2" id="KW-1185">Reference proteome</keyword>